<dbReference type="InterPro" id="IPR026590">
    <property type="entry name" value="Ssirtuin_cat_dom"/>
</dbReference>
<evidence type="ECO:0000256" key="2">
    <source>
        <dbReference type="ARBA" id="ARBA00022679"/>
    </source>
</evidence>
<reference evidence="6" key="1">
    <citation type="submission" date="2019-11" db="EMBL/GenBank/DDBJ databases">
        <authorList>
            <person name="Feng L."/>
        </authorList>
    </citation>
    <scope>NUCLEOTIDE SEQUENCE</scope>
    <source>
        <strain evidence="6">CnexileLFYP112</strain>
    </source>
</reference>
<dbReference type="EC" id="2.3.1.286" evidence="1"/>
<evidence type="ECO:0000256" key="4">
    <source>
        <dbReference type="PROSITE-ProRule" id="PRU00236"/>
    </source>
</evidence>
<dbReference type="PANTHER" id="PTHR11085">
    <property type="entry name" value="NAD-DEPENDENT PROTEIN DEACYLASE SIRTUIN-5, MITOCHONDRIAL-RELATED"/>
    <property type="match status" value="1"/>
</dbReference>
<keyword evidence="2" id="KW-0808">Transferase</keyword>
<dbReference type="GO" id="GO:0046872">
    <property type="term" value="F:metal ion binding"/>
    <property type="evidence" value="ECO:0007669"/>
    <property type="project" value="UniProtKB-KW"/>
</dbReference>
<dbReference type="AlphaFoldDB" id="A0A6N2W296"/>
<dbReference type="Pfam" id="PF02146">
    <property type="entry name" value="SIR2"/>
    <property type="match status" value="1"/>
</dbReference>
<feature type="binding site" evidence="4">
    <location>
        <position position="134"/>
    </location>
    <ligand>
        <name>Zn(2+)</name>
        <dbReference type="ChEBI" id="CHEBI:29105"/>
    </ligand>
</feature>
<keyword evidence="3" id="KW-0520">NAD</keyword>
<feature type="binding site" evidence="4">
    <location>
        <position position="152"/>
    </location>
    <ligand>
        <name>Zn(2+)</name>
        <dbReference type="ChEBI" id="CHEBI:29105"/>
    </ligand>
</feature>
<organism evidence="6">
    <name type="scientific">[Clostridium] nexile</name>
    <dbReference type="NCBI Taxonomy" id="29361"/>
    <lineage>
        <taxon>Bacteria</taxon>
        <taxon>Bacillati</taxon>
        <taxon>Bacillota</taxon>
        <taxon>Clostridia</taxon>
        <taxon>Lachnospirales</taxon>
        <taxon>Lachnospiraceae</taxon>
        <taxon>Tyzzerella</taxon>
    </lineage>
</organism>
<keyword evidence="4" id="KW-0862">Zinc</keyword>
<proteinExistence type="predicted"/>
<feature type="domain" description="Deacetylase sirtuin-type" evidence="5">
    <location>
        <begin position="1"/>
        <end position="194"/>
    </location>
</feature>
<dbReference type="EMBL" id="CACRTG010000043">
    <property type="protein sequence ID" value="VYT36774.1"/>
    <property type="molecule type" value="Genomic_DNA"/>
</dbReference>
<dbReference type="PANTHER" id="PTHR11085:SF4">
    <property type="entry name" value="NAD-DEPENDENT PROTEIN DEACYLASE"/>
    <property type="match status" value="1"/>
</dbReference>
<evidence type="ECO:0000313" key="6">
    <source>
        <dbReference type="EMBL" id="VYT36774.1"/>
    </source>
</evidence>
<dbReference type="InterPro" id="IPR050134">
    <property type="entry name" value="NAD-dep_sirtuin_deacylases"/>
</dbReference>
<feature type="binding site" evidence="4">
    <location>
        <position position="155"/>
    </location>
    <ligand>
        <name>Zn(2+)</name>
        <dbReference type="ChEBI" id="CHEBI:29105"/>
    </ligand>
</feature>
<name>A0A6N2W296_9FIRM</name>
<dbReference type="GO" id="GO:0017136">
    <property type="term" value="F:histone deacetylase activity, NAD-dependent"/>
    <property type="evidence" value="ECO:0007669"/>
    <property type="project" value="TreeGrafter"/>
</dbReference>
<dbReference type="InterPro" id="IPR026591">
    <property type="entry name" value="Sirtuin_cat_small_dom_sf"/>
</dbReference>
<protein>
    <recommendedName>
        <fullName evidence="1">protein acetyllysine N-acetyltransferase</fullName>
        <ecNumber evidence="1">2.3.1.286</ecNumber>
    </recommendedName>
</protein>
<accession>A0A6N2W296</accession>
<comment type="caution">
    <text evidence="4">Lacks conserved residue(s) required for the propagation of feature annotation.</text>
</comment>
<keyword evidence="4" id="KW-0479">Metal-binding</keyword>
<evidence type="ECO:0000259" key="5">
    <source>
        <dbReference type="PROSITE" id="PS50305"/>
    </source>
</evidence>
<dbReference type="InterPro" id="IPR003000">
    <property type="entry name" value="Sirtuin"/>
</dbReference>
<dbReference type="GO" id="GO:0016787">
    <property type="term" value="F:hydrolase activity"/>
    <property type="evidence" value="ECO:0007669"/>
    <property type="project" value="UniProtKB-KW"/>
</dbReference>
<dbReference type="Gene3D" id="3.30.1600.10">
    <property type="entry name" value="SIR2/SIRT2 'Small Domain"/>
    <property type="match status" value="1"/>
</dbReference>
<sequence length="194" mass="22190">MEKKLQTLKNILDSSRYTVALCGSGILKECGYPGILSLDIAYDIENRYGDSPEYIYSSAYFSTRPEKFFKFYKSEILDKDLEPSETFYALAELEKQEKLQTIISKNSFSLSERAGCKHVYNIYGTIHKNICTHCGKEYPVEFVKTSPSVPLCEECGHIIRPNVKLFGEMLDHEIIANLVFLDTPKNVLPKILEH</sequence>
<evidence type="ECO:0000256" key="3">
    <source>
        <dbReference type="ARBA" id="ARBA00023027"/>
    </source>
</evidence>
<dbReference type="PROSITE" id="PS50305">
    <property type="entry name" value="SIRTUIN"/>
    <property type="match status" value="1"/>
</dbReference>
<dbReference type="InterPro" id="IPR029035">
    <property type="entry name" value="DHS-like_NAD/FAD-binding_dom"/>
</dbReference>
<keyword evidence="6" id="KW-0378">Hydrolase</keyword>
<dbReference type="GO" id="GO:0070403">
    <property type="term" value="F:NAD+ binding"/>
    <property type="evidence" value="ECO:0007669"/>
    <property type="project" value="InterPro"/>
</dbReference>
<evidence type="ECO:0000256" key="1">
    <source>
        <dbReference type="ARBA" id="ARBA00012928"/>
    </source>
</evidence>
<dbReference type="SUPFAM" id="SSF52467">
    <property type="entry name" value="DHS-like NAD/FAD-binding domain"/>
    <property type="match status" value="1"/>
</dbReference>
<gene>
    <name evidence="6" type="primary">cobB</name>
    <name evidence="6" type="ORF">CNLFYP112_00623</name>
</gene>
<dbReference type="Gene3D" id="3.40.50.1220">
    <property type="entry name" value="TPP-binding domain"/>
    <property type="match status" value="1"/>
</dbReference>
<feature type="binding site" evidence="4">
    <location>
        <position position="131"/>
    </location>
    <ligand>
        <name>Zn(2+)</name>
        <dbReference type="ChEBI" id="CHEBI:29105"/>
    </ligand>
</feature>